<keyword evidence="2" id="KW-1185">Reference proteome</keyword>
<evidence type="ECO:0000313" key="2">
    <source>
        <dbReference type="Proteomes" id="UP000271624"/>
    </source>
</evidence>
<dbReference type="AlphaFoldDB" id="A0A433UXK7"/>
<gene>
    <name evidence="1" type="ORF">DSM106972_081560</name>
</gene>
<dbReference type="RefSeq" id="WP_127086200.1">
    <property type="nucleotide sequence ID" value="NZ_RSCL01000029.1"/>
</dbReference>
<proteinExistence type="predicted"/>
<dbReference type="Proteomes" id="UP000271624">
    <property type="component" value="Unassembled WGS sequence"/>
</dbReference>
<organism evidence="1 2">
    <name type="scientific">Dulcicalothrix desertica PCC 7102</name>
    <dbReference type="NCBI Taxonomy" id="232991"/>
    <lineage>
        <taxon>Bacteria</taxon>
        <taxon>Bacillati</taxon>
        <taxon>Cyanobacteriota</taxon>
        <taxon>Cyanophyceae</taxon>
        <taxon>Nostocales</taxon>
        <taxon>Calotrichaceae</taxon>
        <taxon>Dulcicalothrix</taxon>
    </lineage>
</organism>
<reference evidence="1" key="1">
    <citation type="submission" date="2018-12" db="EMBL/GenBank/DDBJ databases">
        <authorList>
            <person name="Will S."/>
            <person name="Neumann-Schaal M."/>
            <person name="Henke P."/>
        </authorList>
    </citation>
    <scope>NUCLEOTIDE SEQUENCE</scope>
    <source>
        <strain evidence="1">PCC 7102</strain>
    </source>
</reference>
<accession>A0A433UXK7</accession>
<dbReference type="OrthoDB" id="427149at2"/>
<comment type="caution">
    <text evidence="1">The sequence shown here is derived from an EMBL/GenBank/DDBJ whole genome shotgun (WGS) entry which is preliminary data.</text>
</comment>
<evidence type="ECO:0008006" key="3">
    <source>
        <dbReference type="Google" id="ProtNLM"/>
    </source>
</evidence>
<sequence length="63" mass="6701">MANISISNLHATGADLFADSESYLNELTEAELSSTKGGFSPSPITIPIILASPELIKQLKKLL</sequence>
<evidence type="ECO:0000313" key="1">
    <source>
        <dbReference type="EMBL" id="RUS98527.1"/>
    </source>
</evidence>
<protein>
    <recommendedName>
        <fullName evidence="3">Bacteriocin</fullName>
    </recommendedName>
</protein>
<reference evidence="1" key="2">
    <citation type="journal article" date="2019" name="Genome Biol. Evol.">
        <title>Day and night: Metabolic profiles and evolutionary relationships of six axenic non-marine cyanobacteria.</title>
        <authorList>
            <person name="Will S.E."/>
            <person name="Henke P."/>
            <person name="Boedeker C."/>
            <person name="Huang S."/>
            <person name="Brinkmann H."/>
            <person name="Rohde M."/>
            <person name="Jarek M."/>
            <person name="Friedl T."/>
            <person name="Seufert S."/>
            <person name="Schumacher M."/>
            <person name="Overmann J."/>
            <person name="Neumann-Schaal M."/>
            <person name="Petersen J."/>
        </authorList>
    </citation>
    <scope>NUCLEOTIDE SEQUENCE [LARGE SCALE GENOMIC DNA]</scope>
    <source>
        <strain evidence="1">PCC 7102</strain>
    </source>
</reference>
<dbReference type="EMBL" id="RSCL01000029">
    <property type="protein sequence ID" value="RUS98527.1"/>
    <property type="molecule type" value="Genomic_DNA"/>
</dbReference>
<name>A0A433UXK7_9CYAN</name>